<dbReference type="InterPro" id="IPR006553">
    <property type="entry name" value="Leu-rich_rpt_Cys-con_subtyp"/>
</dbReference>
<dbReference type="Pfam" id="PF18052">
    <property type="entry name" value="Rx_N"/>
    <property type="match status" value="1"/>
</dbReference>
<keyword evidence="2" id="KW-0677">Repeat</keyword>
<protein>
    <recommendedName>
        <fullName evidence="7">RPW8 domain-containing protein</fullName>
    </recommendedName>
</protein>
<reference evidence="8" key="1">
    <citation type="submission" date="2022-02" db="EMBL/GenBank/DDBJ databases">
        <authorList>
            <person name="Henning P.M."/>
            <person name="McCubbin A.G."/>
            <person name="Shore J.S."/>
        </authorList>
    </citation>
    <scope>NUCLEOTIDE SEQUENCE</scope>
    <source>
        <strain evidence="8">F60SS</strain>
        <tissue evidence="8">Leaves</tissue>
    </source>
</reference>
<gene>
    <name evidence="8" type="ORF">Tsubulata_023415</name>
</gene>
<dbReference type="AlphaFoldDB" id="A0A9Q0G1K2"/>
<evidence type="ECO:0000313" key="8">
    <source>
        <dbReference type="EMBL" id="KAJ4840291.1"/>
    </source>
</evidence>
<evidence type="ECO:0000256" key="1">
    <source>
        <dbReference type="ARBA" id="ARBA00008894"/>
    </source>
</evidence>
<dbReference type="Proteomes" id="UP001141552">
    <property type="component" value="Unassembled WGS sequence"/>
</dbReference>
<feature type="chain" id="PRO_5040422307" description="RPW8 domain-containing protein" evidence="6">
    <location>
        <begin position="23"/>
        <end position="707"/>
    </location>
</feature>
<dbReference type="SUPFAM" id="SSF52058">
    <property type="entry name" value="L domain-like"/>
    <property type="match status" value="2"/>
</dbReference>
<keyword evidence="3" id="KW-0547">Nucleotide-binding</keyword>
<dbReference type="InterPro" id="IPR041118">
    <property type="entry name" value="Rx_N"/>
</dbReference>
<evidence type="ECO:0000256" key="2">
    <source>
        <dbReference type="ARBA" id="ARBA00022737"/>
    </source>
</evidence>
<dbReference type="PANTHER" id="PTHR36766">
    <property type="entry name" value="PLANT BROAD-SPECTRUM MILDEW RESISTANCE PROTEIN RPW8"/>
    <property type="match status" value="1"/>
</dbReference>
<sequence length="707" mass="79134">MPVGEVFLAAFIGVLFTELASPELWRHLRGNGSRTELNKWRKTLLMLQAVLDEAEEKQAADKSVRMWLHDLRDLVYDIEDVLDEFATSALRSKLVGGDLGRRTTKVTKMLTRFATLMSARSIWSNACRMKLKMKDISGRLQDIHDQVAKLGLEIYGDSCLKPFPSLETLHFESNPEWKIWHVPDGMLLKGFPRLRKISILNCSKLSGELPKYLPSLEELVITKCESLRISISSFPLLNRLDINGCKEVVLRSVTEFSSLNSAVISGVLNFRCLWEFIQGARKVEHLEIVDNEDLSTLWPDRFGLLGHLTSLRCLKIRSCSGLVSLVTEEVADLLQLAFPCLLEILHLSDCKRLGQVSGLQCLTSLRELHIVNCSSLVSLGQSILPSTLKKLRISCCDKIQCLLGDGKDEQINGGCLLEHLCINSCPSLRYLSSTGMLPAPLRHLEITDCPELCSLAETFFGNISLEHIEIRNCATLASLPVGMNMLSNLLEITICSCPNIASFPEGGIHASKLRKLYIGWCERLQTLPEGMQNLTSLVELDIHDCPGIVSFPEKGLPVNLRALMITNLNICKSLFEWGLHRLTSLSRLFITGGCENMVSFPQEDVGMMLPNSLTSLSIVDFPNLQCLSTVGFRDLNSLEDLWISGCPKLKSLPRDGLPPSLLQLYIQDCPLLKRKCKLHSGKEFSKISHIPCVLIDNNFIYDPEEEE</sequence>
<dbReference type="GO" id="GO:0005524">
    <property type="term" value="F:ATP binding"/>
    <property type="evidence" value="ECO:0007669"/>
    <property type="project" value="UniProtKB-KW"/>
</dbReference>
<comment type="similarity">
    <text evidence="1">Belongs to the disease resistance NB-LRR family.</text>
</comment>
<dbReference type="Gene3D" id="1.20.5.4130">
    <property type="match status" value="1"/>
</dbReference>
<evidence type="ECO:0000256" key="4">
    <source>
        <dbReference type="ARBA" id="ARBA00022821"/>
    </source>
</evidence>
<dbReference type="PROSITE" id="PS51153">
    <property type="entry name" value="RPW8"/>
    <property type="match status" value="1"/>
</dbReference>
<keyword evidence="4" id="KW-0611">Plant defense</keyword>
<evidence type="ECO:0000256" key="6">
    <source>
        <dbReference type="SAM" id="SignalP"/>
    </source>
</evidence>
<dbReference type="InterPro" id="IPR038005">
    <property type="entry name" value="RX-like_CC"/>
</dbReference>
<feature type="signal peptide" evidence="6">
    <location>
        <begin position="1"/>
        <end position="22"/>
    </location>
</feature>
<evidence type="ECO:0000259" key="7">
    <source>
        <dbReference type="PROSITE" id="PS51153"/>
    </source>
</evidence>
<dbReference type="InterPro" id="IPR008808">
    <property type="entry name" value="Powdery_mildew-R_dom"/>
</dbReference>
<organism evidence="8 9">
    <name type="scientific">Turnera subulata</name>
    <dbReference type="NCBI Taxonomy" id="218843"/>
    <lineage>
        <taxon>Eukaryota</taxon>
        <taxon>Viridiplantae</taxon>
        <taxon>Streptophyta</taxon>
        <taxon>Embryophyta</taxon>
        <taxon>Tracheophyta</taxon>
        <taxon>Spermatophyta</taxon>
        <taxon>Magnoliopsida</taxon>
        <taxon>eudicotyledons</taxon>
        <taxon>Gunneridae</taxon>
        <taxon>Pentapetalae</taxon>
        <taxon>rosids</taxon>
        <taxon>fabids</taxon>
        <taxon>Malpighiales</taxon>
        <taxon>Passifloraceae</taxon>
        <taxon>Turnera</taxon>
    </lineage>
</organism>
<dbReference type="GO" id="GO:0006952">
    <property type="term" value="P:defense response"/>
    <property type="evidence" value="ECO:0007669"/>
    <property type="project" value="UniProtKB-KW"/>
</dbReference>
<dbReference type="SMART" id="SM00367">
    <property type="entry name" value="LRR_CC"/>
    <property type="match status" value="5"/>
</dbReference>
<dbReference type="OrthoDB" id="1734369at2759"/>
<evidence type="ECO:0000313" key="9">
    <source>
        <dbReference type="Proteomes" id="UP001141552"/>
    </source>
</evidence>
<accession>A0A9Q0G1K2</accession>
<keyword evidence="6" id="KW-0732">Signal</keyword>
<reference evidence="8" key="2">
    <citation type="journal article" date="2023" name="Plants (Basel)">
        <title>Annotation of the Turnera subulata (Passifloraceae) Draft Genome Reveals the S-Locus Evolved after the Divergence of Turneroideae from Passifloroideae in a Stepwise Manner.</title>
        <authorList>
            <person name="Henning P.M."/>
            <person name="Roalson E.H."/>
            <person name="Mir W."/>
            <person name="McCubbin A.G."/>
            <person name="Shore J.S."/>
        </authorList>
    </citation>
    <scope>NUCLEOTIDE SEQUENCE</scope>
    <source>
        <strain evidence="8">F60SS</strain>
    </source>
</reference>
<comment type="caution">
    <text evidence="8">The sequence shown here is derived from an EMBL/GenBank/DDBJ whole genome shotgun (WGS) entry which is preliminary data.</text>
</comment>
<dbReference type="Gene3D" id="3.80.10.10">
    <property type="entry name" value="Ribonuclease Inhibitor"/>
    <property type="match status" value="4"/>
</dbReference>
<dbReference type="EMBL" id="JAKUCV010003083">
    <property type="protein sequence ID" value="KAJ4840291.1"/>
    <property type="molecule type" value="Genomic_DNA"/>
</dbReference>
<feature type="domain" description="RPW8" evidence="7">
    <location>
        <begin position="1"/>
        <end position="152"/>
    </location>
</feature>
<keyword evidence="5" id="KW-0067">ATP-binding</keyword>
<dbReference type="InterPro" id="IPR032675">
    <property type="entry name" value="LRR_dom_sf"/>
</dbReference>
<dbReference type="PANTHER" id="PTHR36766:SF40">
    <property type="entry name" value="DISEASE RESISTANCE PROTEIN RGA3"/>
    <property type="match status" value="1"/>
</dbReference>
<keyword evidence="9" id="KW-1185">Reference proteome</keyword>
<evidence type="ECO:0000256" key="5">
    <source>
        <dbReference type="ARBA" id="ARBA00022840"/>
    </source>
</evidence>
<evidence type="ECO:0000256" key="3">
    <source>
        <dbReference type="ARBA" id="ARBA00022741"/>
    </source>
</evidence>
<name>A0A9Q0G1K2_9ROSI</name>
<dbReference type="CDD" id="cd14798">
    <property type="entry name" value="RX-CC_like"/>
    <property type="match status" value="1"/>
</dbReference>
<proteinExistence type="inferred from homology"/>